<dbReference type="GeneID" id="82536232"/>
<organism evidence="2 3">
    <name type="scientific">Helicobacter ganmani</name>
    <dbReference type="NCBI Taxonomy" id="60246"/>
    <lineage>
        <taxon>Bacteria</taxon>
        <taxon>Pseudomonadati</taxon>
        <taxon>Campylobacterota</taxon>
        <taxon>Epsilonproteobacteria</taxon>
        <taxon>Campylobacterales</taxon>
        <taxon>Helicobacteraceae</taxon>
        <taxon>Helicobacter</taxon>
    </lineage>
</organism>
<evidence type="ECO:0008006" key="4">
    <source>
        <dbReference type="Google" id="ProtNLM"/>
    </source>
</evidence>
<gene>
    <name evidence="2" type="ORF">CQA43_08050</name>
</gene>
<evidence type="ECO:0000313" key="2">
    <source>
        <dbReference type="EMBL" id="RDU62022.1"/>
    </source>
</evidence>
<sequence length="135" mass="15881">MEFVGEQLLFIHLFLSFPLLLPPLWNLFCLFTKESHTQRLRSLAVTAPAYYTFLSASLFSGLVIWAMLGFIMDFKILTMLALWLVCFGLEILRHKRQKLIKVEADISKREAFFRWAKLKYSLDLSFFAILLLWVI</sequence>
<name>A0A3D8IA48_9HELI</name>
<keyword evidence="1" id="KW-1133">Transmembrane helix</keyword>
<reference evidence="2 3" key="1">
    <citation type="submission" date="2018-04" db="EMBL/GenBank/DDBJ databases">
        <title>Novel Campyloabacter and Helicobacter Species and Strains.</title>
        <authorList>
            <person name="Mannion A.J."/>
            <person name="Shen Z."/>
            <person name="Fox J.G."/>
        </authorList>
    </citation>
    <scope>NUCLEOTIDE SEQUENCE [LARGE SCALE GENOMIC DNA]</scope>
    <source>
        <strain evidence="2 3">MIT 99-5101</strain>
    </source>
</reference>
<keyword evidence="1" id="KW-0812">Transmembrane</keyword>
<accession>A0A3D8IA48</accession>
<dbReference type="Proteomes" id="UP000256650">
    <property type="component" value="Unassembled WGS sequence"/>
</dbReference>
<dbReference type="RefSeq" id="WP_115552083.1">
    <property type="nucleotide sequence ID" value="NZ_CAONBV010000011.1"/>
</dbReference>
<proteinExistence type="predicted"/>
<evidence type="ECO:0000313" key="3">
    <source>
        <dbReference type="Proteomes" id="UP000256650"/>
    </source>
</evidence>
<feature type="transmembrane region" description="Helical" evidence="1">
    <location>
        <begin position="43"/>
        <end position="68"/>
    </location>
</feature>
<dbReference type="AlphaFoldDB" id="A0A3D8IA48"/>
<feature type="transmembrane region" description="Helical" evidence="1">
    <location>
        <begin position="118"/>
        <end position="134"/>
    </location>
</feature>
<dbReference type="EMBL" id="NXLS01000009">
    <property type="protein sequence ID" value="RDU62022.1"/>
    <property type="molecule type" value="Genomic_DNA"/>
</dbReference>
<keyword evidence="3" id="KW-1185">Reference proteome</keyword>
<feature type="transmembrane region" description="Helical" evidence="1">
    <location>
        <begin position="74"/>
        <end position="92"/>
    </location>
</feature>
<keyword evidence="1" id="KW-0472">Membrane</keyword>
<protein>
    <recommendedName>
        <fullName evidence="4">DUF2269 domain-containing protein</fullName>
    </recommendedName>
</protein>
<comment type="caution">
    <text evidence="2">The sequence shown here is derived from an EMBL/GenBank/DDBJ whole genome shotgun (WGS) entry which is preliminary data.</text>
</comment>
<dbReference type="OrthoDB" id="5324925at2"/>
<evidence type="ECO:0000256" key="1">
    <source>
        <dbReference type="SAM" id="Phobius"/>
    </source>
</evidence>
<feature type="transmembrane region" description="Helical" evidence="1">
    <location>
        <begin position="12"/>
        <end position="31"/>
    </location>
</feature>